<name>A0A4V6RUF0_9EURY</name>
<dbReference type="InterPro" id="IPR013321">
    <property type="entry name" value="Arc_rbn_hlx_hlx"/>
</dbReference>
<evidence type="ECO:0000313" key="6">
    <source>
        <dbReference type="Proteomes" id="UP000318864"/>
    </source>
</evidence>
<evidence type="ECO:0000313" key="5">
    <source>
        <dbReference type="EMBL" id="THE66657.1"/>
    </source>
</evidence>
<evidence type="ECO:0000256" key="2">
    <source>
        <dbReference type="ARBA" id="ARBA00023125"/>
    </source>
</evidence>
<feature type="domain" description="Transcription factor NikR nickel binding C-terminal" evidence="4">
    <location>
        <begin position="112"/>
        <end position="148"/>
    </location>
</feature>
<dbReference type="SUPFAM" id="SSF47598">
    <property type="entry name" value="Ribbon-helix-helix"/>
    <property type="match status" value="1"/>
</dbReference>
<dbReference type="PANTHER" id="PTHR34719:SF3">
    <property type="entry name" value="NICKEL-RESPONSIVE REGULATOR-RELATED"/>
    <property type="match status" value="1"/>
</dbReference>
<dbReference type="Pfam" id="PF08753">
    <property type="entry name" value="NikR_C"/>
    <property type="match status" value="2"/>
</dbReference>
<keyword evidence="2" id="KW-0238">DNA-binding</keyword>
<dbReference type="AlphaFoldDB" id="A0A4V6RUF0"/>
<reference evidence="5 6" key="1">
    <citation type="submission" date="2018-10" db="EMBL/GenBank/DDBJ databases">
        <title>Natronolimnobius sp. XQ-INN 246 isolated from Inner Mongolia Autonomous Region of China.</title>
        <authorList>
            <person name="Xue Q."/>
        </authorList>
    </citation>
    <scope>NUCLEOTIDE SEQUENCE [LARGE SCALE GENOMIC DNA]</scope>
    <source>
        <strain evidence="5 6">XQ-INN 246</strain>
    </source>
</reference>
<keyword evidence="1" id="KW-0805">Transcription regulation</keyword>
<dbReference type="PANTHER" id="PTHR34719">
    <property type="entry name" value="NICKEL-RESPONSIVE REGULATOR"/>
    <property type="match status" value="1"/>
</dbReference>
<dbReference type="Gene3D" id="3.30.70.1150">
    <property type="entry name" value="ACT-like. Chain A, domain 2"/>
    <property type="match status" value="2"/>
</dbReference>
<dbReference type="OrthoDB" id="9459at2157"/>
<gene>
    <name evidence="5" type="ORF">D8Y22_00545</name>
</gene>
<evidence type="ECO:0000256" key="3">
    <source>
        <dbReference type="ARBA" id="ARBA00023163"/>
    </source>
</evidence>
<evidence type="ECO:0000259" key="4">
    <source>
        <dbReference type="Pfam" id="PF08753"/>
    </source>
</evidence>
<keyword evidence="3" id="KW-0804">Transcription</keyword>
<dbReference type="EMBL" id="RBZW01000003">
    <property type="protein sequence ID" value="THE66657.1"/>
    <property type="molecule type" value="Genomic_DNA"/>
</dbReference>
<dbReference type="CDD" id="cd22231">
    <property type="entry name" value="RHH_NikR_HicB-like"/>
    <property type="match status" value="1"/>
</dbReference>
<comment type="caution">
    <text evidence="5">The sequence shown here is derived from an EMBL/GenBank/DDBJ whole genome shotgun (WGS) entry which is preliminary data.</text>
</comment>
<dbReference type="InterPro" id="IPR027271">
    <property type="entry name" value="Acetolactate_synth/TF_NikR_C"/>
</dbReference>
<dbReference type="RefSeq" id="WP_141462612.1">
    <property type="nucleotide sequence ID" value="NZ_RBZW01000003.1"/>
</dbReference>
<protein>
    <submittedName>
        <fullName evidence="5">Nickel-responsive transcriptional regulator NikR</fullName>
    </submittedName>
</protein>
<dbReference type="InterPro" id="IPR014864">
    <property type="entry name" value="TF_NikR_Ni-bd_C"/>
</dbReference>
<dbReference type="GO" id="GO:0006355">
    <property type="term" value="P:regulation of DNA-templated transcription"/>
    <property type="evidence" value="ECO:0007669"/>
    <property type="project" value="InterPro"/>
</dbReference>
<dbReference type="InterPro" id="IPR045865">
    <property type="entry name" value="ACT-like_dom_sf"/>
</dbReference>
<accession>A0A4V6RUF0</accession>
<dbReference type="InterPro" id="IPR010985">
    <property type="entry name" value="Ribbon_hlx_hlx"/>
</dbReference>
<proteinExistence type="predicted"/>
<sequence length="160" mass="17294">MPVVSVSMPAELIDQLDAVVTDHDYTGRSEVVREGARTLLSEFDDDRLEGRPLTGIVGIFYAYGNQRIERELTALRHDHGDIVASTDHSHVGDDDCCPSVAPSADGSDQSAHAYCLDVFVLEGLLEEVSTFVGGCRAIDGVETVEYSLVPLDGVGQLRTE</sequence>
<dbReference type="Gene3D" id="1.10.1220.10">
    <property type="entry name" value="Met repressor-like"/>
    <property type="match status" value="1"/>
</dbReference>
<dbReference type="Proteomes" id="UP000318864">
    <property type="component" value="Unassembled WGS sequence"/>
</dbReference>
<feature type="domain" description="Transcription factor NikR nickel binding C-terminal" evidence="4">
    <location>
        <begin position="55"/>
        <end position="96"/>
    </location>
</feature>
<dbReference type="GO" id="GO:0003677">
    <property type="term" value="F:DNA binding"/>
    <property type="evidence" value="ECO:0007669"/>
    <property type="project" value="TreeGrafter"/>
</dbReference>
<keyword evidence="6" id="KW-1185">Reference proteome</keyword>
<organism evidence="5 6">
    <name type="scientific">Salinadaptatus halalkaliphilus</name>
    <dbReference type="NCBI Taxonomy" id="2419781"/>
    <lineage>
        <taxon>Archaea</taxon>
        <taxon>Methanobacteriati</taxon>
        <taxon>Methanobacteriota</taxon>
        <taxon>Stenosarchaea group</taxon>
        <taxon>Halobacteria</taxon>
        <taxon>Halobacteriales</taxon>
        <taxon>Natrialbaceae</taxon>
        <taxon>Salinadaptatus</taxon>
    </lineage>
</organism>
<evidence type="ECO:0000256" key="1">
    <source>
        <dbReference type="ARBA" id="ARBA00023015"/>
    </source>
</evidence>
<dbReference type="SUPFAM" id="SSF55021">
    <property type="entry name" value="ACT-like"/>
    <property type="match status" value="1"/>
</dbReference>
<dbReference type="InterPro" id="IPR050192">
    <property type="entry name" value="CopG/NikR_regulator"/>
</dbReference>